<dbReference type="Gene3D" id="1.20.1250.20">
    <property type="entry name" value="MFS general substrate transporter like domains"/>
    <property type="match status" value="1"/>
</dbReference>
<keyword evidence="4" id="KW-1185">Reference proteome</keyword>
<keyword evidence="2" id="KW-0472">Membrane</keyword>
<proteinExistence type="predicted"/>
<dbReference type="Proteomes" id="UP001589750">
    <property type="component" value="Unassembled WGS sequence"/>
</dbReference>
<feature type="compositionally biased region" description="Low complexity" evidence="1">
    <location>
        <begin position="149"/>
        <end position="162"/>
    </location>
</feature>
<feature type="transmembrane region" description="Helical" evidence="2">
    <location>
        <begin position="126"/>
        <end position="144"/>
    </location>
</feature>
<dbReference type="RefSeq" id="WP_379140810.1">
    <property type="nucleotide sequence ID" value="NZ_JBHMDG010000006.1"/>
</dbReference>
<reference evidence="3 4" key="1">
    <citation type="submission" date="2024-09" db="EMBL/GenBank/DDBJ databases">
        <authorList>
            <person name="Sun Q."/>
            <person name="Mori K."/>
        </authorList>
    </citation>
    <scope>NUCLEOTIDE SEQUENCE [LARGE SCALE GENOMIC DNA]</scope>
    <source>
        <strain evidence="3 4">JCM 9626</strain>
    </source>
</reference>
<keyword evidence="2" id="KW-1133">Transmembrane helix</keyword>
<keyword evidence="2" id="KW-0812">Transmembrane</keyword>
<feature type="transmembrane region" description="Helical" evidence="2">
    <location>
        <begin position="65"/>
        <end position="88"/>
    </location>
</feature>
<sequence length="170" mass="16257">LVAQGAGADASVVAWMAVGVGGSATVVTAGRLARLPPPRAWLLSCGAVGVGIPVLAAGASYPALALVACAAFGWSFVAATTALIAWAGSRVPDRAAPGTSMLFVMLTLGQAAGSAAGGAIGDARGLPFAFALAAGVTAAAAAVATGRVRRPGPATAGRPGRSRPGGAGRR</sequence>
<comment type="caution">
    <text evidence="3">The sequence shown here is derived from an EMBL/GenBank/DDBJ whole genome shotgun (WGS) entry which is preliminary data.</text>
</comment>
<gene>
    <name evidence="3" type="ORF">ACFFRI_05675</name>
</gene>
<dbReference type="EMBL" id="JBHMDG010000006">
    <property type="protein sequence ID" value="MFB9312527.1"/>
    <property type="molecule type" value="Genomic_DNA"/>
</dbReference>
<protein>
    <recommendedName>
        <fullName evidence="5">MFS transporter</fullName>
    </recommendedName>
</protein>
<feature type="transmembrane region" description="Helical" evidence="2">
    <location>
        <begin position="40"/>
        <end position="59"/>
    </location>
</feature>
<feature type="transmembrane region" description="Helical" evidence="2">
    <location>
        <begin position="100"/>
        <end position="120"/>
    </location>
</feature>
<evidence type="ECO:0000313" key="3">
    <source>
        <dbReference type="EMBL" id="MFB9312527.1"/>
    </source>
</evidence>
<evidence type="ECO:0000313" key="4">
    <source>
        <dbReference type="Proteomes" id="UP001589750"/>
    </source>
</evidence>
<evidence type="ECO:0008006" key="5">
    <source>
        <dbReference type="Google" id="ProtNLM"/>
    </source>
</evidence>
<evidence type="ECO:0000256" key="1">
    <source>
        <dbReference type="SAM" id="MobiDB-lite"/>
    </source>
</evidence>
<dbReference type="InterPro" id="IPR036259">
    <property type="entry name" value="MFS_trans_sf"/>
</dbReference>
<accession>A0ABV5K826</accession>
<dbReference type="SUPFAM" id="SSF103473">
    <property type="entry name" value="MFS general substrate transporter"/>
    <property type="match status" value="1"/>
</dbReference>
<feature type="region of interest" description="Disordered" evidence="1">
    <location>
        <begin position="149"/>
        <end position="170"/>
    </location>
</feature>
<feature type="transmembrane region" description="Helical" evidence="2">
    <location>
        <begin position="12"/>
        <end position="33"/>
    </location>
</feature>
<name>A0ABV5K826_9ACTN</name>
<evidence type="ECO:0000256" key="2">
    <source>
        <dbReference type="SAM" id="Phobius"/>
    </source>
</evidence>
<organism evidence="3 4">
    <name type="scientific">Nocardioides plantarum</name>
    <dbReference type="NCBI Taxonomy" id="29299"/>
    <lineage>
        <taxon>Bacteria</taxon>
        <taxon>Bacillati</taxon>
        <taxon>Actinomycetota</taxon>
        <taxon>Actinomycetes</taxon>
        <taxon>Propionibacteriales</taxon>
        <taxon>Nocardioidaceae</taxon>
        <taxon>Nocardioides</taxon>
    </lineage>
</organism>
<feature type="non-terminal residue" evidence="3">
    <location>
        <position position="1"/>
    </location>
</feature>